<gene>
    <name evidence="1" type="ORF">MENTE1834_LOCUS26277</name>
</gene>
<accession>A0ACB0ZMA5</accession>
<protein>
    <submittedName>
        <fullName evidence="1">Uncharacterized protein</fullName>
    </submittedName>
</protein>
<organism evidence="1 2">
    <name type="scientific">Meloidogyne enterolobii</name>
    <name type="common">Root-knot nematode worm</name>
    <name type="synonym">Meloidogyne mayaguensis</name>
    <dbReference type="NCBI Taxonomy" id="390850"/>
    <lineage>
        <taxon>Eukaryota</taxon>
        <taxon>Metazoa</taxon>
        <taxon>Ecdysozoa</taxon>
        <taxon>Nematoda</taxon>
        <taxon>Chromadorea</taxon>
        <taxon>Rhabditida</taxon>
        <taxon>Tylenchina</taxon>
        <taxon>Tylenchomorpha</taxon>
        <taxon>Tylenchoidea</taxon>
        <taxon>Meloidogynidae</taxon>
        <taxon>Meloidogyninae</taxon>
        <taxon>Meloidogyne</taxon>
    </lineage>
</organism>
<dbReference type="EMBL" id="CAVMJV010000037">
    <property type="protein sequence ID" value="CAK5079180.1"/>
    <property type="molecule type" value="Genomic_DNA"/>
</dbReference>
<name>A0ACB0ZMA5_MELEN</name>
<proteinExistence type="predicted"/>
<evidence type="ECO:0000313" key="2">
    <source>
        <dbReference type="Proteomes" id="UP001497535"/>
    </source>
</evidence>
<dbReference type="Proteomes" id="UP001497535">
    <property type="component" value="Unassembled WGS sequence"/>
</dbReference>
<reference evidence="1" key="1">
    <citation type="submission" date="2023-11" db="EMBL/GenBank/DDBJ databases">
        <authorList>
            <person name="Poullet M."/>
        </authorList>
    </citation>
    <scope>NUCLEOTIDE SEQUENCE</scope>
    <source>
        <strain evidence="1">E1834</strain>
    </source>
</reference>
<sequence length="61" mass="7433">MVLQVFSCKSCFYFFGFASFVFVSSFCFRFFCVASDFLLQFFCFNFLFENFFHQMSTFFFV</sequence>
<keyword evidence="2" id="KW-1185">Reference proteome</keyword>
<evidence type="ECO:0000313" key="1">
    <source>
        <dbReference type="EMBL" id="CAK5079180.1"/>
    </source>
</evidence>
<comment type="caution">
    <text evidence="1">The sequence shown here is derived from an EMBL/GenBank/DDBJ whole genome shotgun (WGS) entry which is preliminary data.</text>
</comment>